<keyword evidence="2" id="KW-0812">Transmembrane</keyword>
<keyword evidence="2" id="KW-1133">Transmembrane helix</keyword>
<dbReference type="InterPro" id="IPR029063">
    <property type="entry name" value="SAM-dependent_MTases_sf"/>
</dbReference>
<name>A0A1H8GVH5_9RHOB</name>
<keyword evidence="5" id="KW-1185">Reference proteome</keyword>
<proteinExistence type="inferred from homology"/>
<reference evidence="5" key="1">
    <citation type="submission" date="2016-10" db="EMBL/GenBank/DDBJ databases">
        <authorList>
            <person name="Varghese N."/>
            <person name="Submissions S."/>
        </authorList>
    </citation>
    <scope>NUCLEOTIDE SEQUENCE [LARGE SCALE GENOMIC DNA]</scope>
    <source>
        <strain evidence="5">DSM 26893</strain>
    </source>
</reference>
<feature type="transmembrane region" description="Helical" evidence="2">
    <location>
        <begin position="103"/>
        <end position="124"/>
    </location>
</feature>
<comment type="similarity">
    <text evidence="1">Belongs to the polysaccharide synthase family.</text>
</comment>
<dbReference type="Gene3D" id="3.40.50.720">
    <property type="entry name" value="NAD(P)-binding Rossmann-like Domain"/>
    <property type="match status" value="2"/>
</dbReference>
<dbReference type="PANTHER" id="PTHR43318:SF1">
    <property type="entry name" value="POLYSACCHARIDE BIOSYNTHESIS PROTEIN EPSC-RELATED"/>
    <property type="match status" value="1"/>
</dbReference>
<dbReference type="PANTHER" id="PTHR43318">
    <property type="entry name" value="UDP-N-ACETYLGLUCOSAMINE 4,6-DEHYDRATASE"/>
    <property type="match status" value="1"/>
</dbReference>
<dbReference type="EMBL" id="FOCM01000004">
    <property type="protein sequence ID" value="SEN47477.1"/>
    <property type="molecule type" value="Genomic_DNA"/>
</dbReference>
<dbReference type="SUPFAM" id="SSF51735">
    <property type="entry name" value="NAD(P)-binding Rossmann-fold domains"/>
    <property type="match status" value="1"/>
</dbReference>
<dbReference type="InterPro" id="IPR003869">
    <property type="entry name" value="Polysac_CapD-like"/>
</dbReference>
<dbReference type="SUPFAM" id="SSF53335">
    <property type="entry name" value="S-adenosyl-L-methionine-dependent methyltransferases"/>
    <property type="match status" value="1"/>
</dbReference>
<protein>
    <submittedName>
        <fullName evidence="4">NDP-sugar epimerase, includes UDP-GlcNAc-inverting 4,6-dehydratase FlaA1 and capsular polysaccharide biosynthesis protein EpsC</fullName>
    </submittedName>
</protein>
<sequence length="651" mass="70187">MKQNASRSAPRATTLISRFRGAFARRATTLSRNQKRAILLTVDLCLTALAYVLTLKILGDPLGLMLGTWTGLMTVSMMLMISAVVSVILKIPNARLKAFDSKGIGLIGVLALISSAIAAALHQIGSLPLAAASFVVFGMMMFVLLSAGRLIMLEILVATYRMRGDRARVLIYGAGTTGMQLARALTADDQIEAVAFVDDNPSLQGLTVGGLEVLRPVDIERIVAERDVKRVVLCMPSMSRPKQTQLARRLQAQGLEVQVLPSFTQLIGQEPLVDKLVPMSEARLMGRQVFDRQTDKAAREFAGRSVLVSGGGGSIGSELCRQLLDCAPRKLVIFELSELALYEIHKTLAPLAADAEIELVPVLGSVTEARLVRQVLETHEIDVVLHAAAYKHVTLVETNPLVGLANNVLGTSTLAREAARAGCERFVLVSSDKAVRPTNVMGASKRLAELVIQDQAARSRGTIFTMVRFGNVIGSSGSVIPLFKEQIAQGGPVTVTHRDVTRFFMTVEEAVSLVLMAGSMANGGEVYVLDMGKPLRIWDLARHLIEESHYTVRSDENPDGDIAIVEVGLKPGEKLCEELIIGEGHVMTMHEKIFVTHEACLSEIEVASALRSLREALSSGNEDAAAAVAMRWVEGYRKPGTGDTVVAPQGA</sequence>
<evidence type="ECO:0000259" key="3">
    <source>
        <dbReference type="Pfam" id="PF02719"/>
    </source>
</evidence>
<organism evidence="4 5">
    <name type="scientific">Palleronia pelagia</name>
    <dbReference type="NCBI Taxonomy" id="387096"/>
    <lineage>
        <taxon>Bacteria</taxon>
        <taxon>Pseudomonadati</taxon>
        <taxon>Pseudomonadota</taxon>
        <taxon>Alphaproteobacteria</taxon>
        <taxon>Rhodobacterales</taxon>
        <taxon>Roseobacteraceae</taxon>
        <taxon>Palleronia</taxon>
    </lineage>
</organism>
<evidence type="ECO:0000313" key="4">
    <source>
        <dbReference type="EMBL" id="SEN47477.1"/>
    </source>
</evidence>
<dbReference type="AlphaFoldDB" id="A0A1H8GVH5"/>
<dbReference type="RefSeq" id="WP_091845434.1">
    <property type="nucleotide sequence ID" value="NZ_FOCM01000004.1"/>
</dbReference>
<feature type="domain" description="Polysaccharide biosynthesis protein CapD-like" evidence="3">
    <location>
        <begin position="306"/>
        <end position="596"/>
    </location>
</feature>
<keyword evidence="2" id="KW-0472">Membrane</keyword>
<dbReference type="OrthoDB" id="9803111at2"/>
<dbReference type="CDD" id="cd05237">
    <property type="entry name" value="UDP_invert_4-6DH_SDR_e"/>
    <property type="match status" value="1"/>
</dbReference>
<evidence type="ECO:0000256" key="1">
    <source>
        <dbReference type="ARBA" id="ARBA00007430"/>
    </source>
</evidence>
<dbReference type="InterPro" id="IPR051203">
    <property type="entry name" value="Polysaccharide_Synthase-Rel"/>
</dbReference>
<feature type="transmembrane region" description="Helical" evidence="2">
    <location>
        <begin position="69"/>
        <end position="91"/>
    </location>
</feature>
<accession>A0A1H8GVH5</accession>
<dbReference type="InterPro" id="IPR036291">
    <property type="entry name" value="NAD(P)-bd_dom_sf"/>
</dbReference>
<dbReference type="Pfam" id="PF13727">
    <property type="entry name" value="CoA_binding_3"/>
    <property type="match status" value="1"/>
</dbReference>
<feature type="transmembrane region" description="Helical" evidence="2">
    <location>
        <begin position="37"/>
        <end position="57"/>
    </location>
</feature>
<evidence type="ECO:0000313" key="5">
    <source>
        <dbReference type="Proteomes" id="UP000199372"/>
    </source>
</evidence>
<evidence type="ECO:0000256" key="2">
    <source>
        <dbReference type="SAM" id="Phobius"/>
    </source>
</evidence>
<dbReference type="Proteomes" id="UP000199372">
    <property type="component" value="Unassembled WGS sequence"/>
</dbReference>
<feature type="transmembrane region" description="Helical" evidence="2">
    <location>
        <begin position="130"/>
        <end position="158"/>
    </location>
</feature>
<dbReference type="Pfam" id="PF02719">
    <property type="entry name" value="Polysacc_synt_2"/>
    <property type="match status" value="1"/>
</dbReference>
<gene>
    <name evidence="4" type="ORF">SAMN04488011_104208</name>
</gene>